<keyword evidence="11" id="KW-1185">Reference proteome</keyword>
<dbReference type="PROSITE" id="PS00331">
    <property type="entry name" value="MALIC_ENZYMES"/>
    <property type="match status" value="1"/>
</dbReference>
<dbReference type="InterPro" id="IPR046346">
    <property type="entry name" value="Aminoacid_DH-like_N_sf"/>
</dbReference>
<comment type="subunit">
    <text evidence="6">Homotetramer.</text>
</comment>
<comment type="catalytic activity">
    <reaction evidence="6">
        <text>oxaloacetate + H(+) = pyruvate + CO2</text>
        <dbReference type="Rhea" id="RHEA:15641"/>
        <dbReference type="ChEBI" id="CHEBI:15361"/>
        <dbReference type="ChEBI" id="CHEBI:15378"/>
        <dbReference type="ChEBI" id="CHEBI:16452"/>
        <dbReference type="ChEBI" id="CHEBI:16526"/>
        <dbReference type="EC" id="1.1.1.38"/>
    </reaction>
</comment>
<dbReference type="Proteomes" id="UP001157186">
    <property type="component" value="Unassembled WGS sequence"/>
</dbReference>
<keyword evidence="5 6" id="KW-0520">NAD</keyword>
<evidence type="ECO:0000313" key="10">
    <source>
        <dbReference type="EMBL" id="GLX79388.1"/>
    </source>
</evidence>
<dbReference type="SMART" id="SM01274">
    <property type="entry name" value="malic"/>
    <property type="match status" value="1"/>
</dbReference>
<keyword evidence="3 6" id="KW-0479">Metal-binding</keyword>
<feature type="active site" description="Proton donor" evidence="6">
    <location>
        <position position="102"/>
    </location>
</feature>
<feature type="domain" description="Malic enzyme NAD-binding" evidence="8">
    <location>
        <begin position="269"/>
        <end position="529"/>
    </location>
</feature>
<dbReference type="InterPro" id="IPR001891">
    <property type="entry name" value="Malic_OxRdtase"/>
</dbReference>
<comment type="caution">
    <text evidence="10">The sequence shown here is derived from an EMBL/GenBank/DDBJ whole genome shotgun (WGS) entry which is preliminary data.</text>
</comment>
<dbReference type="PRINTS" id="PR00072">
    <property type="entry name" value="MALOXRDTASE"/>
</dbReference>
<dbReference type="InterPro" id="IPR015884">
    <property type="entry name" value="Malic_enzyme_CS"/>
</dbReference>
<comment type="cofactor">
    <cofactor evidence="1">
        <name>Mn(2+)</name>
        <dbReference type="ChEBI" id="CHEBI:29035"/>
    </cofactor>
</comment>
<dbReference type="InterPro" id="IPR036291">
    <property type="entry name" value="NAD(P)-bd_dom_sf"/>
</dbReference>
<evidence type="ECO:0000259" key="8">
    <source>
        <dbReference type="SMART" id="SM00919"/>
    </source>
</evidence>
<reference evidence="10 11" key="1">
    <citation type="submission" date="2023-03" db="EMBL/GenBank/DDBJ databases">
        <title>Draft genome sequence of Thalassotalea insulae KCTC 62186T.</title>
        <authorList>
            <person name="Sawabe T."/>
        </authorList>
    </citation>
    <scope>NUCLEOTIDE SEQUENCE [LARGE SCALE GENOMIC DNA]</scope>
    <source>
        <strain evidence="10 11">KCTC 62186</strain>
    </source>
</reference>
<dbReference type="InterPro" id="IPR023667">
    <property type="entry name" value="NAD_malic_enz_proteobac"/>
</dbReference>
<evidence type="ECO:0000256" key="1">
    <source>
        <dbReference type="ARBA" id="ARBA00001936"/>
    </source>
</evidence>
<accession>A0ABQ6GTX9</accession>
<dbReference type="NCBIfam" id="NF010052">
    <property type="entry name" value="PRK13529.1"/>
    <property type="match status" value="1"/>
</dbReference>
<comment type="cofactor">
    <cofactor evidence="6">
        <name>Mg(2+)</name>
        <dbReference type="ChEBI" id="CHEBI:18420"/>
    </cofactor>
    <cofactor evidence="6">
        <name>Mn(2+)</name>
        <dbReference type="ChEBI" id="CHEBI:29035"/>
    </cofactor>
    <text evidence="6">Divalent metal cations. Prefers magnesium or manganese.</text>
</comment>
<proteinExistence type="inferred from homology"/>
<protein>
    <recommendedName>
        <fullName evidence="6">NAD-dependent malic enzyme</fullName>
        <shortName evidence="6">NAD-ME</shortName>
        <ecNumber evidence="6">1.1.1.38</ecNumber>
    </recommendedName>
</protein>
<evidence type="ECO:0000256" key="2">
    <source>
        <dbReference type="ARBA" id="ARBA00008785"/>
    </source>
</evidence>
<feature type="binding site" evidence="6">
    <location>
        <position position="244"/>
    </location>
    <ligand>
        <name>a divalent metal cation</name>
        <dbReference type="ChEBI" id="CHEBI:60240"/>
    </ligand>
</feature>
<feature type="active site" description="Proton acceptor" evidence="6">
    <location>
        <position position="173"/>
    </location>
</feature>
<evidence type="ECO:0000256" key="4">
    <source>
        <dbReference type="ARBA" id="ARBA00023002"/>
    </source>
</evidence>
<dbReference type="PANTHER" id="PTHR23406:SF34">
    <property type="entry name" value="NAD-DEPENDENT MALIC ENZYME, MITOCHONDRIAL"/>
    <property type="match status" value="1"/>
</dbReference>
<dbReference type="PIRSF" id="PIRSF000106">
    <property type="entry name" value="ME"/>
    <property type="match status" value="1"/>
</dbReference>
<feature type="binding site" evidence="6">
    <location>
        <position position="416"/>
    </location>
    <ligand>
        <name>NAD(+)</name>
        <dbReference type="ChEBI" id="CHEBI:57540"/>
    </ligand>
</feature>
<dbReference type="CDD" id="cd05312">
    <property type="entry name" value="NAD_bind_1_malic_enz"/>
    <property type="match status" value="1"/>
</dbReference>
<evidence type="ECO:0000256" key="3">
    <source>
        <dbReference type="ARBA" id="ARBA00022723"/>
    </source>
</evidence>
<dbReference type="EC" id="1.1.1.38" evidence="6"/>
<dbReference type="InterPro" id="IPR037062">
    <property type="entry name" value="Malic_N_dom_sf"/>
</dbReference>
<dbReference type="Gene3D" id="3.40.50.10380">
    <property type="entry name" value="Malic enzyme, N-terminal domain"/>
    <property type="match status" value="1"/>
</dbReference>
<name>A0ABQ6GTX9_9GAMM</name>
<dbReference type="InterPro" id="IPR012301">
    <property type="entry name" value="Malic_N_dom"/>
</dbReference>
<sequence>MPKSPNRPLYIPYAGPSLLESPLLNKGSAFSKEERISFNLTGLLPPSYETIEEQADRCYRQYSSFRTNLNKHIYLRAIQDKNETLYYKLVQDHLEEMMPIIYTPTVGDACEQFSDIYRSNRGLFIAYDERDQIDDILRNATKNKVKVIVVTDGERILGLGDQGIGGMGIPIGKLALYTACGGISPAYCLPVMLDVGTNNEKLLNDPMYMGSRRKRISQPEYDEFVDMFISAVKRRWPHVMLQFEDFAQPNATPLLTRYRDKICCFNDDIQGTASVTVGTLLAACRSKGKKLSQQKVTFVGAGSAGCGIAEQIIAQMISEGISPEQARSQIFMVDRFGLLTEGMADLRDFQQKLMQKSSALNSWQISGDYASLLEVMENAKPDILIGVSGVSGLFTEQVIKTMKTHCELPIIFPLSNPVRQVEATPEQVIHWTEGQAIVATGSPFEPVEHNGKLYPIAQCNNSYIFPGLGLGVVAANINRITDEMLMVASKTLAEASPLANHGTGELLPPLTEIANLSKKIAFAVAQVAFDQELALRIDDDNLRAKIERNFWHPTYRYYKRISI</sequence>
<dbReference type="SUPFAM" id="SSF51735">
    <property type="entry name" value="NAD(P)-binding Rossmann-fold domains"/>
    <property type="match status" value="1"/>
</dbReference>
<dbReference type="EMBL" id="BSST01000001">
    <property type="protein sequence ID" value="GLX79388.1"/>
    <property type="molecule type" value="Genomic_DNA"/>
</dbReference>
<comment type="catalytic activity">
    <reaction evidence="6">
        <text>(S)-malate + NAD(+) = pyruvate + CO2 + NADH</text>
        <dbReference type="Rhea" id="RHEA:12653"/>
        <dbReference type="ChEBI" id="CHEBI:15361"/>
        <dbReference type="ChEBI" id="CHEBI:15589"/>
        <dbReference type="ChEBI" id="CHEBI:16526"/>
        <dbReference type="ChEBI" id="CHEBI:57540"/>
        <dbReference type="ChEBI" id="CHEBI:57945"/>
        <dbReference type="EC" id="1.1.1.38"/>
    </reaction>
</comment>
<dbReference type="Gene3D" id="3.40.50.720">
    <property type="entry name" value="NAD(P)-binding Rossmann-like Domain"/>
    <property type="match status" value="1"/>
</dbReference>
<evidence type="ECO:0000313" key="11">
    <source>
        <dbReference type="Proteomes" id="UP001157186"/>
    </source>
</evidence>
<dbReference type="SUPFAM" id="SSF53223">
    <property type="entry name" value="Aminoacid dehydrogenase-like, N-terminal domain"/>
    <property type="match status" value="1"/>
</dbReference>
<evidence type="ECO:0000256" key="6">
    <source>
        <dbReference type="HAMAP-Rule" id="MF_01619"/>
    </source>
</evidence>
<evidence type="ECO:0000256" key="7">
    <source>
        <dbReference type="RuleBase" id="RU003427"/>
    </source>
</evidence>
<dbReference type="Pfam" id="PF00390">
    <property type="entry name" value="malic"/>
    <property type="match status" value="1"/>
</dbReference>
<feature type="binding site" evidence="6">
    <location>
        <position position="268"/>
    </location>
    <ligand>
        <name>NAD(+)</name>
        <dbReference type="ChEBI" id="CHEBI:57540"/>
    </ligand>
</feature>
<dbReference type="RefSeq" id="WP_284245299.1">
    <property type="nucleotide sequence ID" value="NZ_BSST01000001.1"/>
</dbReference>
<feature type="binding site" evidence="6">
    <location>
        <position position="268"/>
    </location>
    <ligand>
        <name>a divalent metal cation</name>
        <dbReference type="ChEBI" id="CHEBI:60240"/>
    </ligand>
</feature>
<dbReference type="InterPro" id="IPR012302">
    <property type="entry name" value="Malic_NAD-bd"/>
</dbReference>
<gene>
    <name evidence="6 10" type="primary">maeA</name>
    <name evidence="10" type="ORF">tinsulaeT_27280</name>
</gene>
<organism evidence="10 11">
    <name type="scientific">Thalassotalea insulae</name>
    <dbReference type="NCBI Taxonomy" id="2056778"/>
    <lineage>
        <taxon>Bacteria</taxon>
        <taxon>Pseudomonadati</taxon>
        <taxon>Pseudomonadota</taxon>
        <taxon>Gammaproteobacteria</taxon>
        <taxon>Alteromonadales</taxon>
        <taxon>Colwelliaceae</taxon>
        <taxon>Thalassotalea</taxon>
    </lineage>
</organism>
<dbReference type="PANTHER" id="PTHR23406">
    <property type="entry name" value="MALIC ENZYME-RELATED"/>
    <property type="match status" value="1"/>
</dbReference>
<evidence type="ECO:0000256" key="5">
    <source>
        <dbReference type="ARBA" id="ARBA00023027"/>
    </source>
</evidence>
<dbReference type="SMART" id="SM00919">
    <property type="entry name" value="Malic_M"/>
    <property type="match status" value="1"/>
</dbReference>
<feature type="site" description="Important for activity" evidence="6">
    <location>
        <position position="268"/>
    </location>
</feature>
<feature type="binding site" evidence="6">
    <location>
        <position position="155"/>
    </location>
    <ligand>
        <name>NAD(+)</name>
        <dbReference type="ChEBI" id="CHEBI:57540"/>
    </ligand>
</feature>
<keyword evidence="4 6" id="KW-0560">Oxidoreductase</keyword>
<dbReference type="HAMAP" id="MF_01619">
    <property type="entry name" value="NAD_malic_enz"/>
    <property type="match status" value="1"/>
</dbReference>
<feature type="binding site" evidence="6">
    <location>
        <position position="245"/>
    </location>
    <ligand>
        <name>a divalent metal cation</name>
        <dbReference type="ChEBI" id="CHEBI:60240"/>
    </ligand>
</feature>
<feature type="domain" description="Malic enzyme N-terminal" evidence="9">
    <location>
        <begin position="79"/>
        <end position="259"/>
    </location>
</feature>
<evidence type="ECO:0000259" key="9">
    <source>
        <dbReference type="SMART" id="SM01274"/>
    </source>
</evidence>
<comment type="similarity">
    <text evidence="2 6 7">Belongs to the malic enzymes family.</text>
</comment>
<dbReference type="Pfam" id="PF03949">
    <property type="entry name" value="Malic_M"/>
    <property type="match status" value="1"/>
</dbReference>